<evidence type="ECO:0000313" key="1">
    <source>
        <dbReference type="EnsemblMetazoa" id="AATE018066-PA.1"/>
    </source>
</evidence>
<reference evidence="1" key="1">
    <citation type="submission" date="2022-08" db="UniProtKB">
        <authorList>
            <consortium name="EnsemblMetazoa"/>
        </authorList>
    </citation>
    <scope>IDENTIFICATION</scope>
    <source>
        <strain evidence="1">EBRO</strain>
    </source>
</reference>
<sequence length="181" mass="19861">LSWYYFRLFIPFRPSESSSLDSAFKSRSLNPVAIVFVCVPRVWISSTKINRMVHQAKLTLSKCLRFGAMAMVVVALLSTVPCSARPAIEGDESADGKIVNQSANINQPRSSILDNIFNIPIQTLKAVNDLVQSIAGNLQQAGSGTYFRARSGSVRNINVNVDGEEEGDAEQLKAKKNDIKN</sequence>
<name>A0A182JH93_ANOAO</name>
<proteinExistence type="predicted"/>
<organism evidence="1">
    <name type="scientific">Anopheles atroparvus</name>
    <name type="common">European mosquito</name>
    <dbReference type="NCBI Taxonomy" id="41427"/>
    <lineage>
        <taxon>Eukaryota</taxon>
        <taxon>Metazoa</taxon>
        <taxon>Ecdysozoa</taxon>
        <taxon>Arthropoda</taxon>
        <taxon>Hexapoda</taxon>
        <taxon>Insecta</taxon>
        <taxon>Pterygota</taxon>
        <taxon>Neoptera</taxon>
        <taxon>Endopterygota</taxon>
        <taxon>Diptera</taxon>
        <taxon>Nematocera</taxon>
        <taxon>Culicoidea</taxon>
        <taxon>Culicidae</taxon>
        <taxon>Anophelinae</taxon>
        <taxon>Anopheles</taxon>
    </lineage>
</organism>
<protein>
    <submittedName>
        <fullName evidence="1">Uncharacterized protein</fullName>
    </submittedName>
</protein>
<dbReference type="AlphaFoldDB" id="A0A182JH93"/>
<dbReference type="VEuPathDB" id="VectorBase:AATE018066"/>
<accession>A0A182JH93</accession>
<dbReference type="EnsemblMetazoa" id="AATE018066-RA">
    <property type="protein sequence ID" value="AATE018066-PA.1"/>
    <property type="gene ID" value="AATE018066"/>
</dbReference>